<dbReference type="PROSITE" id="PS50932">
    <property type="entry name" value="HTH_LACI_2"/>
    <property type="match status" value="1"/>
</dbReference>
<evidence type="ECO:0000256" key="3">
    <source>
        <dbReference type="ARBA" id="ARBA00023163"/>
    </source>
</evidence>
<dbReference type="PROSITE" id="PS00356">
    <property type="entry name" value="HTH_LACI_1"/>
    <property type="match status" value="1"/>
</dbReference>
<dbReference type="PROSITE" id="PS50943">
    <property type="entry name" value="HTH_CROC1"/>
    <property type="match status" value="1"/>
</dbReference>
<dbReference type="AlphaFoldDB" id="A0A7W8H7B3"/>
<proteinExistence type="predicted"/>
<dbReference type="PANTHER" id="PTHR30146:SF154">
    <property type="entry name" value="TRANSCRIPTION REGULATOR, MEMBER OF GALR FAMILY"/>
    <property type="match status" value="1"/>
</dbReference>
<evidence type="ECO:0000259" key="5">
    <source>
        <dbReference type="PROSITE" id="PS50943"/>
    </source>
</evidence>
<evidence type="ECO:0000256" key="1">
    <source>
        <dbReference type="ARBA" id="ARBA00023015"/>
    </source>
</evidence>
<sequence length="326" mass="36211">MNIKDIAEMAGVSRATVSRYLNNGYVSDEKKQKIRAIIEKTGYVPSTQAKMLRTKQTKLVGVIIPRLNSESVSRILEGIGSVLEDGGYHMLLANTDNHYEKELEYLKIFSNDRVDGVILLASALTRQHRELLSNMPVPVVIAGQEYREKCCVFHDDKNAARALARQLLEKGCRRPVYFGVSEEDVAVGRRRREGFELALEEQGLLSDARIMGPCLFNAQSGYEQTQSLIAGGKDFDGVICATDTIAAGVLLALREADIRVPEDVKVAGFGDSKLAALMTPSMTTVHYYYEESGKEAARMVMEQMEQGKDFAKSVMLGYEIVLRKSL</sequence>
<dbReference type="InterPro" id="IPR046335">
    <property type="entry name" value="LacI/GalR-like_sensor"/>
</dbReference>
<dbReference type="Pfam" id="PF13377">
    <property type="entry name" value="Peripla_BP_3"/>
    <property type="match status" value="1"/>
</dbReference>
<dbReference type="Gene3D" id="1.10.260.40">
    <property type="entry name" value="lambda repressor-like DNA-binding domains"/>
    <property type="match status" value="1"/>
</dbReference>
<protein>
    <submittedName>
        <fullName evidence="6">LacI family sucrose operon transcriptional repressor</fullName>
    </submittedName>
</protein>
<dbReference type="InterPro" id="IPR000843">
    <property type="entry name" value="HTH_LacI"/>
</dbReference>
<dbReference type="Proteomes" id="UP000543642">
    <property type="component" value="Unassembled WGS sequence"/>
</dbReference>
<dbReference type="PANTHER" id="PTHR30146">
    <property type="entry name" value="LACI-RELATED TRANSCRIPTIONAL REPRESSOR"/>
    <property type="match status" value="1"/>
</dbReference>
<comment type="caution">
    <text evidence="6">The sequence shown here is derived from an EMBL/GenBank/DDBJ whole genome shotgun (WGS) entry which is preliminary data.</text>
</comment>
<feature type="domain" description="HTH lacI-type" evidence="4">
    <location>
        <begin position="1"/>
        <end position="54"/>
    </location>
</feature>
<evidence type="ECO:0000313" key="6">
    <source>
        <dbReference type="EMBL" id="MBB5263219.1"/>
    </source>
</evidence>
<keyword evidence="3" id="KW-0804">Transcription</keyword>
<dbReference type="EMBL" id="JACHFW010000001">
    <property type="protein sequence ID" value="MBB5263219.1"/>
    <property type="molecule type" value="Genomic_DNA"/>
</dbReference>
<dbReference type="SUPFAM" id="SSF47413">
    <property type="entry name" value="lambda repressor-like DNA-binding domains"/>
    <property type="match status" value="1"/>
</dbReference>
<dbReference type="GO" id="GO:0000976">
    <property type="term" value="F:transcription cis-regulatory region binding"/>
    <property type="evidence" value="ECO:0007669"/>
    <property type="project" value="TreeGrafter"/>
</dbReference>
<evidence type="ECO:0000259" key="4">
    <source>
        <dbReference type="PROSITE" id="PS50932"/>
    </source>
</evidence>
<dbReference type="InterPro" id="IPR001387">
    <property type="entry name" value="Cro/C1-type_HTH"/>
</dbReference>
<dbReference type="CDD" id="cd01542">
    <property type="entry name" value="PBP1_TreR-like"/>
    <property type="match status" value="1"/>
</dbReference>
<dbReference type="SMART" id="SM00354">
    <property type="entry name" value="HTH_LACI"/>
    <property type="match status" value="1"/>
</dbReference>
<evidence type="ECO:0000313" key="7">
    <source>
        <dbReference type="Proteomes" id="UP000543642"/>
    </source>
</evidence>
<dbReference type="GO" id="GO:0003700">
    <property type="term" value="F:DNA-binding transcription factor activity"/>
    <property type="evidence" value="ECO:0007669"/>
    <property type="project" value="TreeGrafter"/>
</dbReference>
<accession>A0A7W8H7B3</accession>
<keyword evidence="2" id="KW-0238">DNA-binding</keyword>
<keyword evidence="1" id="KW-0805">Transcription regulation</keyword>
<feature type="domain" description="HTH cro/C1-type" evidence="5">
    <location>
        <begin position="1"/>
        <end position="44"/>
    </location>
</feature>
<dbReference type="Gene3D" id="3.40.50.2300">
    <property type="match status" value="2"/>
</dbReference>
<organism evidence="6 7">
    <name type="scientific">Catenibacillus scindens</name>
    <dbReference type="NCBI Taxonomy" id="673271"/>
    <lineage>
        <taxon>Bacteria</taxon>
        <taxon>Bacillati</taxon>
        <taxon>Bacillota</taxon>
        <taxon>Clostridia</taxon>
        <taxon>Lachnospirales</taxon>
        <taxon>Lachnospiraceae</taxon>
        <taxon>Catenibacillus</taxon>
    </lineage>
</organism>
<dbReference type="InterPro" id="IPR028082">
    <property type="entry name" value="Peripla_BP_I"/>
</dbReference>
<name>A0A7W8H7B3_9FIRM</name>
<dbReference type="RefSeq" id="WP_183770718.1">
    <property type="nucleotide sequence ID" value="NZ_CAWVEG010000013.1"/>
</dbReference>
<keyword evidence="7" id="KW-1185">Reference proteome</keyword>
<dbReference type="InterPro" id="IPR010982">
    <property type="entry name" value="Lambda_DNA-bd_dom_sf"/>
</dbReference>
<dbReference type="Pfam" id="PF00356">
    <property type="entry name" value="LacI"/>
    <property type="match status" value="1"/>
</dbReference>
<reference evidence="6 7" key="1">
    <citation type="submission" date="2020-08" db="EMBL/GenBank/DDBJ databases">
        <title>Genomic Encyclopedia of Type Strains, Phase IV (KMG-IV): sequencing the most valuable type-strain genomes for metagenomic binning, comparative biology and taxonomic classification.</title>
        <authorList>
            <person name="Goeker M."/>
        </authorList>
    </citation>
    <scope>NUCLEOTIDE SEQUENCE [LARGE SCALE GENOMIC DNA]</scope>
    <source>
        <strain evidence="6 7">DSM 106146</strain>
    </source>
</reference>
<dbReference type="SUPFAM" id="SSF53822">
    <property type="entry name" value="Periplasmic binding protein-like I"/>
    <property type="match status" value="1"/>
</dbReference>
<gene>
    <name evidence="6" type="ORF">HNP82_000313</name>
</gene>
<dbReference type="CDD" id="cd01392">
    <property type="entry name" value="HTH_LacI"/>
    <property type="match status" value="1"/>
</dbReference>
<evidence type="ECO:0000256" key="2">
    <source>
        <dbReference type="ARBA" id="ARBA00023125"/>
    </source>
</evidence>
<dbReference type="PRINTS" id="PR00036">
    <property type="entry name" value="HTHLACI"/>
</dbReference>